<dbReference type="AlphaFoldDB" id="A0A939JFB2"/>
<reference evidence="1" key="1">
    <citation type="submission" date="2021-03" db="EMBL/GenBank/DDBJ databases">
        <title>Streptomyces poriferae sp. nov., a novel marine sponge-derived Actinobacteria species with anti-MRSA activity.</title>
        <authorList>
            <person name="Sandoval-Powers M."/>
            <person name="Kralova S."/>
            <person name="Nguyen G.-S."/>
            <person name="Fawwal D."/>
            <person name="Degnes K."/>
            <person name="Klinkenberg G."/>
            <person name="Sletta H."/>
            <person name="Wentzel A."/>
            <person name="Liles M.R."/>
        </authorList>
    </citation>
    <scope>NUCLEOTIDE SEQUENCE</scope>
    <source>
        <strain evidence="1">DSM 41794</strain>
    </source>
</reference>
<dbReference type="Proteomes" id="UP000664167">
    <property type="component" value="Unassembled WGS sequence"/>
</dbReference>
<organism evidence="1 2">
    <name type="scientific">Streptomyces beijiangensis</name>
    <dbReference type="NCBI Taxonomy" id="163361"/>
    <lineage>
        <taxon>Bacteria</taxon>
        <taxon>Bacillati</taxon>
        <taxon>Actinomycetota</taxon>
        <taxon>Actinomycetes</taxon>
        <taxon>Kitasatosporales</taxon>
        <taxon>Streptomycetaceae</taxon>
        <taxon>Streptomyces</taxon>
    </lineage>
</organism>
<comment type="caution">
    <text evidence="1">The sequence shown here is derived from an EMBL/GenBank/DDBJ whole genome shotgun (WGS) entry which is preliminary data.</text>
</comment>
<evidence type="ECO:0000313" key="1">
    <source>
        <dbReference type="EMBL" id="MBO0513946.1"/>
    </source>
</evidence>
<evidence type="ECO:0000313" key="2">
    <source>
        <dbReference type="Proteomes" id="UP000664167"/>
    </source>
</evidence>
<keyword evidence="2" id="KW-1185">Reference proteome</keyword>
<name>A0A939JFB2_9ACTN</name>
<accession>A0A939JFB2</accession>
<proteinExistence type="predicted"/>
<gene>
    <name evidence="1" type="ORF">J0695_19390</name>
</gene>
<dbReference type="Gene3D" id="2.140.10.30">
    <property type="entry name" value="Dipeptidylpeptidase IV, N-terminal domain"/>
    <property type="match status" value="1"/>
</dbReference>
<dbReference type="EMBL" id="JAFLRJ010000175">
    <property type="protein sequence ID" value="MBO0513946.1"/>
    <property type="molecule type" value="Genomic_DNA"/>
</dbReference>
<sequence length="94" mass="10204">MSIEEFPRQFARTRRFTLGAPRDFTVSADGERVLFLRSGQLWLYESGTERMLAAEAGSYATDLQAHLAAYTAGGALWAVATDGSAPRRIPVAGP</sequence>
<protein>
    <submittedName>
        <fullName evidence="1">S9 family peptidase</fullName>
    </submittedName>
</protein>
<feature type="non-terminal residue" evidence="1">
    <location>
        <position position="94"/>
    </location>
</feature>